<dbReference type="PROSITE" id="PS51277">
    <property type="entry name" value="BURP"/>
    <property type="match status" value="1"/>
</dbReference>
<dbReference type="EMBL" id="OZ075116">
    <property type="protein sequence ID" value="CAL5074574.1"/>
    <property type="molecule type" value="Genomic_DNA"/>
</dbReference>
<proteinExistence type="predicted"/>
<dbReference type="Pfam" id="PF03181">
    <property type="entry name" value="BURP"/>
    <property type="match status" value="2"/>
</dbReference>
<dbReference type="PANTHER" id="PTHR31236">
    <property type="entry name" value="BURP DOMAIN PROTEIN USPL1-LIKE"/>
    <property type="match status" value="1"/>
</dbReference>
<accession>A0ABC9FFN5</accession>
<dbReference type="InterPro" id="IPR004873">
    <property type="entry name" value="BURP_dom"/>
</dbReference>
<evidence type="ECO:0000256" key="1">
    <source>
        <dbReference type="SAM" id="SignalP"/>
    </source>
</evidence>
<reference evidence="4" key="1">
    <citation type="submission" date="2024-06" db="EMBL/GenBank/DDBJ databases">
        <authorList>
            <person name="Ryan C."/>
        </authorList>
    </citation>
    <scope>NUCLEOTIDE SEQUENCE [LARGE SCALE GENOMIC DNA]</scope>
</reference>
<protein>
    <recommendedName>
        <fullName evidence="2">BURP domain-containing protein</fullName>
    </recommendedName>
</protein>
<feature type="chain" id="PRO_5044761452" description="BURP domain-containing protein" evidence="1">
    <location>
        <begin position="18"/>
        <end position="304"/>
    </location>
</feature>
<dbReference type="InterPro" id="IPR044816">
    <property type="entry name" value="BURP"/>
</dbReference>
<feature type="domain" description="BURP" evidence="2">
    <location>
        <begin position="106"/>
        <end position="300"/>
    </location>
</feature>
<evidence type="ECO:0000259" key="2">
    <source>
        <dbReference type="PROSITE" id="PS51277"/>
    </source>
</evidence>
<gene>
    <name evidence="3" type="ORF">URODEC1_LOCUS105285</name>
</gene>
<keyword evidence="1" id="KW-0732">Signal</keyword>
<dbReference type="Proteomes" id="UP001497457">
    <property type="component" value="Chromosome 6rd"/>
</dbReference>
<organism evidence="3 4">
    <name type="scientific">Urochloa decumbens</name>
    <dbReference type="NCBI Taxonomy" id="240449"/>
    <lineage>
        <taxon>Eukaryota</taxon>
        <taxon>Viridiplantae</taxon>
        <taxon>Streptophyta</taxon>
        <taxon>Embryophyta</taxon>
        <taxon>Tracheophyta</taxon>
        <taxon>Spermatophyta</taxon>
        <taxon>Magnoliopsida</taxon>
        <taxon>Liliopsida</taxon>
        <taxon>Poales</taxon>
        <taxon>Poaceae</taxon>
        <taxon>PACMAD clade</taxon>
        <taxon>Panicoideae</taxon>
        <taxon>Panicodae</taxon>
        <taxon>Paniceae</taxon>
        <taxon>Melinidinae</taxon>
        <taxon>Urochloa</taxon>
    </lineage>
</organism>
<dbReference type="SMART" id="SM01045">
    <property type="entry name" value="BURP"/>
    <property type="match status" value="1"/>
</dbReference>
<name>A0ABC9FFN5_9POAL</name>
<evidence type="ECO:0000313" key="3">
    <source>
        <dbReference type="EMBL" id="CAL5074574.1"/>
    </source>
</evidence>
<sequence length="304" mass="30935">MHPSALLLLLTVAAAAGVQVCARPADGTPAARFWEQALQGSPMPEAVADLVEKGIDHSPLLLQARNTPSPGLPPAAPSCSVSFAYGYGCHGKATAPAAGAAATGIFFREEEARVGSTMEVYFPEAGEEALPGILPRAAAATVPFADSAAVLARFSIAPGSGQAAAVAETLRWCREEPPLAGERKACATSLEATVGAATRMLSAGARGMWSAASALSRGGGLPRAAAGCHATAPESSRALVVTLSRGLERGGPEIAMVAVCHLDTSGWNPEHPAFKVLNTKPGGAPVCHFMPYGHLVFGVKAAQP</sequence>
<dbReference type="PANTHER" id="PTHR31236:SF24">
    <property type="entry name" value="BURP DOMAIN PROTEIN RD22"/>
    <property type="match status" value="1"/>
</dbReference>
<reference evidence="3 4" key="2">
    <citation type="submission" date="2024-10" db="EMBL/GenBank/DDBJ databases">
        <authorList>
            <person name="Ryan C."/>
        </authorList>
    </citation>
    <scope>NUCLEOTIDE SEQUENCE [LARGE SCALE GENOMIC DNA]</scope>
</reference>
<feature type="signal peptide" evidence="1">
    <location>
        <begin position="1"/>
        <end position="17"/>
    </location>
</feature>
<dbReference type="AlphaFoldDB" id="A0ABC9FFN5"/>
<evidence type="ECO:0000313" key="4">
    <source>
        <dbReference type="Proteomes" id="UP001497457"/>
    </source>
</evidence>
<keyword evidence="4" id="KW-1185">Reference proteome</keyword>